<accession>A0ABS5U7X5</accession>
<proteinExistence type="predicted"/>
<dbReference type="PANTHER" id="PTHR36931">
    <property type="entry name" value="UPF0153 PROTEIN YEIW"/>
    <property type="match status" value="1"/>
</dbReference>
<dbReference type="InterPro" id="IPR052572">
    <property type="entry name" value="UPF0153_domain"/>
</dbReference>
<dbReference type="RefSeq" id="WP_214297901.1">
    <property type="nucleotide sequence ID" value="NZ_JAHDYS010000006.1"/>
</dbReference>
<sequence>MNETTIKECRSDCAACCIAPSISSSVPGMEKGKPAGTPCIQLTPDLRCSLFGDPSRPSVCSSLCPSEEMCGTTRQDALEYLERLEILTRP</sequence>
<dbReference type="PANTHER" id="PTHR36931:SF1">
    <property type="entry name" value="UPF0153 PROTEIN YEIW"/>
    <property type="match status" value="1"/>
</dbReference>
<dbReference type="Proteomes" id="UP000784128">
    <property type="component" value="Unassembled WGS sequence"/>
</dbReference>
<dbReference type="EMBL" id="JAHDYS010000006">
    <property type="protein sequence ID" value="MBT1071774.1"/>
    <property type="molecule type" value="Genomic_DNA"/>
</dbReference>
<evidence type="ECO:0000313" key="2">
    <source>
        <dbReference type="Proteomes" id="UP000784128"/>
    </source>
</evidence>
<evidence type="ECO:0000313" key="1">
    <source>
        <dbReference type="EMBL" id="MBT1071774.1"/>
    </source>
</evidence>
<organism evidence="1 2">
    <name type="scientific">Pelotalea chapellei</name>
    <dbReference type="NCBI Taxonomy" id="44671"/>
    <lineage>
        <taxon>Bacteria</taxon>
        <taxon>Pseudomonadati</taxon>
        <taxon>Thermodesulfobacteriota</taxon>
        <taxon>Desulfuromonadia</taxon>
        <taxon>Geobacterales</taxon>
        <taxon>Geobacteraceae</taxon>
        <taxon>Pelotalea</taxon>
    </lineage>
</organism>
<name>A0ABS5U7X5_9BACT</name>
<protein>
    <submittedName>
        <fullName evidence="1">DUF2716 domain-containing protein</fullName>
    </submittedName>
</protein>
<reference evidence="1 2" key="1">
    <citation type="submission" date="2021-05" db="EMBL/GenBank/DDBJ databases">
        <title>The draft genome of Geobacter chapellei DSM 13688.</title>
        <authorList>
            <person name="Xu Z."/>
            <person name="Masuda Y."/>
            <person name="Itoh H."/>
            <person name="Senoo K."/>
        </authorList>
    </citation>
    <scope>NUCLEOTIDE SEQUENCE [LARGE SCALE GENOMIC DNA]</scope>
    <source>
        <strain evidence="1 2">DSM 13688</strain>
    </source>
</reference>
<gene>
    <name evidence="1" type="ORF">KJB30_08265</name>
</gene>
<keyword evidence="2" id="KW-1185">Reference proteome</keyword>
<comment type="caution">
    <text evidence="1">The sequence shown here is derived from an EMBL/GenBank/DDBJ whole genome shotgun (WGS) entry which is preliminary data.</text>
</comment>